<sequence>MEETTKNSRLPMARVGSDIDRDVPLTWRRVLLTCVSYLLFFTDIPRSGLGFKGLAPGYHAATETLYSNFGPYHYPIIALTRAANGSVEGSVPQAKVWSYKFDTCSVGLRTVVTQYNVSDWDPCILYARDCPGTMIDPAPLFTMLDNVATTVQRISSMSWRVYYLFSDNLNDLFSFGPFKERAWRTVRTHYFAAGADVCDPTARSRPSFCEQPWVDFAALGTFPSHTLGLMGAGVSGIGRVVDDIRAKFTAEAAAADPATQVVDMAIVEATDDLRAWGGGVAKAYSSAFDVVTLLRVRNCTGAVATKCTTVFVADYRYEGGFGRTNTPYWYGIAHFLRLVGQTYNIGRAIALLVGCYYARVHEDKLLRAPLKAKMWVTLTTFLRIPAQVVIYGSWFPVTLFAIAHLIDSPFLYFTIFMDLGTLNGSTRFNVGQIYDFWVLLTCHMRNVWVLSLVTKAILLSIDHRREQSILGFRGYLLPFVSFLSVLFEVRLIELRNTNLVFVDTMAPSASLSFVRELQTVPSDFKFWGVYSDLKNLFVSWCAVYVVVGGIFNQPLGFRTTVPYTLLRFCNRTMFSTSWNAVVPEKAVYLNRVHSQGHLSAARGSLYALMHVTWMTDPLQHLTLLWTQPVVFVYRVRATEEIVHHALPLRELLRLDDRVHESLDCIGQELLMKLPWQERIYCDIDATIPLTWGRVFLATASYALFFTDIPRSGLGFAQLPVGFGAVTESLFSSFGPYAYPIIGVTKTTDGIYAGSIPMAKVWSYKFDTCSVGLRTVVAEHNVAGWPPCLLYRSTCDNTMLEPAIVFVMLDDVFSAVKATHSVAWRVSYYFYDIINDVFAFGTFKERDWRTVRTHYLPVPSLDMCAPEYPTRPFFCEQPWTDFGALGVTDTPRIMSDIQSRFAARVNASNAATQLVEVALIEAIDDIRSWGGGLAKTYASAYDVIALLRVRNCTGGSYTNCSTVFVSDYRYEGGLAKTNTMRFYGAAHILRLVGQTYNISRVIALFVGCYYARVNEEKYLRATQWRKLWVALTTCLRIPAQVVIHGSWFPVTLFAAAHFIDSPLLYYTIFMNLGTLNGSTRFTPDMVYTFWILLTCHMRNVWVLSLWTKLGLVAVDQRKDGSILGFRGYLLPFVSFLSIFFEIRLTELRRTDLLDVLPAAPSASRTLVREFETIPSNYRYWGVFSDVKNLFLSWTAVYIIFGGLLRRRLGFRTTVPHSLLRFCNRTMFSTSWNSVVSDNGVHAADVALAERASLNALMHITWMTDPLQYASLLWSQPVVYTYRDKATQAVLHHALPHRELARRDKSLSDSLECLGEVLFMQLPWEERIYCY</sequence>
<organism evidence="1 2">
    <name type="scientific">Achlya hypogyna</name>
    <name type="common">Oomycete</name>
    <name type="synonym">Protoachlya hypogyna</name>
    <dbReference type="NCBI Taxonomy" id="1202772"/>
    <lineage>
        <taxon>Eukaryota</taxon>
        <taxon>Sar</taxon>
        <taxon>Stramenopiles</taxon>
        <taxon>Oomycota</taxon>
        <taxon>Saprolegniomycetes</taxon>
        <taxon>Saprolegniales</taxon>
        <taxon>Achlyaceae</taxon>
        <taxon>Achlya</taxon>
    </lineage>
</organism>
<protein>
    <submittedName>
        <fullName evidence="1">Uncharacterized protein</fullName>
    </submittedName>
</protein>
<gene>
    <name evidence="1" type="ORF">ACHHYP_12850</name>
</gene>
<name>A0A1V9ZG96_ACHHY</name>
<accession>A0A1V9ZG96</accession>
<comment type="caution">
    <text evidence="1">The sequence shown here is derived from an EMBL/GenBank/DDBJ whole genome shotgun (WGS) entry which is preliminary data.</text>
</comment>
<dbReference type="Proteomes" id="UP000243579">
    <property type="component" value="Unassembled WGS sequence"/>
</dbReference>
<evidence type="ECO:0000313" key="2">
    <source>
        <dbReference type="Proteomes" id="UP000243579"/>
    </source>
</evidence>
<keyword evidence="2" id="KW-1185">Reference proteome</keyword>
<evidence type="ECO:0000313" key="1">
    <source>
        <dbReference type="EMBL" id="OQR97008.1"/>
    </source>
</evidence>
<proteinExistence type="predicted"/>
<dbReference type="EMBL" id="JNBR01000124">
    <property type="protein sequence ID" value="OQR97008.1"/>
    <property type="molecule type" value="Genomic_DNA"/>
</dbReference>
<reference evidence="1 2" key="1">
    <citation type="journal article" date="2014" name="Genome Biol. Evol.">
        <title>The secreted proteins of Achlya hypogyna and Thraustotheca clavata identify the ancestral oomycete secretome and reveal gene acquisitions by horizontal gene transfer.</title>
        <authorList>
            <person name="Misner I."/>
            <person name="Blouin N."/>
            <person name="Leonard G."/>
            <person name="Richards T.A."/>
            <person name="Lane C.E."/>
        </authorList>
    </citation>
    <scope>NUCLEOTIDE SEQUENCE [LARGE SCALE GENOMIC DNA]</scope>
    <source>
        <strain evidence="1 2">ATCC 48635</strain>
    </source>
</reference>
<dbReference type="OrthoDB" id="66163at2759"/>